<feature type="domain" description="BIG2" evidence="1">
    <location>
        <begin position="1176"/>
        <end position="1245"/>
    </location>
</feature>
<dbReference type="KEGG" id="anr:Ana3638_19865"/>
<dbReference type="Proteomes" id="UP000464314">
    <property type="component" value="Chromosome"/>
</dbReference>
<dbReference type="Gene3D" id="2.60.40.1080">
    <property type="match status" value="12"/>
</dbReference>
<feature type="domain" description="BIG2" evidence="1">
    <location>
        <begin position="507"/>
        <end position="588"/>
    </location>
</feature>
<feature type="domain" description="BIG2" evidence="1">
    <location>
        <begin position="154"/>
        <end position="232"/>
    </location>
</feature>
<dbReference type="RefSeq" id="WP_161839576.1">
    <property type="nucleotide sequence ID" value="NZ_CP048000.1"/>
</dbReference>
<name>A0A6P1TTJ2_9FIRM</name>
<dbReference type="Pfam" id="PF02368">
    <property type="entry name" value="Big_2"/>
    <property type="match status" value="10"/>
</dbReference>
<organism evidence="2 3">
    <name type="scientific">Anaerocolumna sedimenticola</name>
    <dbReference type="NCBI Taxonomy" id="2696063"/>
    <lineage>
        <taxon>Bacteria</taxon>
        <taxon>Bacillati</taxon>
        <taxon>Bacillota</taxon>
        <taxon>Clostridia</taxon>
        <taxon>Lachnospirales</taxon>
        <taxon>Lachnospiraceae</taxon>
        <taxon>Anaerocolumna</taxon>
    </lineage>
</organism>
<evidence type="ECO:0000313" key="3">
    <source>
        <dbReference type="Proteomes" id="UP000464314"/>
    </source>
</evidence>
<dbReference type="InterPro" id="IPR003343">
    <property type="entry name" value="Big_2"/>
</dbReference>
<evidence type="ECO:0000259" key="1">
    <source>
        <dbReference type="SMART" id="SM00635"/>
    </source>
</evidence>
<evidence type="ECO:0000313" key="2">
    <source>
        <dbReference type="EMBL" id="QHQ62755.1"/>
    </source>
</evidence>
<feature type="domain" description="BIG2" evidence="1">
    <location>
        <begin position="679"/>
        <end position="756"/>
    </location>
</feature>
<feature type="domain" description="BIG2" evidence="1">
    <location>
        <begin position="1012"/>
        <end position="1089"/>
    </location>
</feature>
<feature type="domain" description="BIG2" evidence="1">
    <location>
        <begin position="762"/>
        <end position="838"/>
    </location>
</feature>
<proteinExistence type="predicted"/>
<feature type="domain" description="BIG2" evidence="1">
    <location>
        <begin position="594"/>
        <end position="672"/>
    </location>
</feature>
<feature type="domain" description="BIG2" evidence="1">
    <location>
        <begin position="425"/>
        <end position="498"/>
    </location>
</feature>
<accession>A0A6P1TTJ2</accession>
<dbReference type="SMART" id="SM00635">
    <property type="entry name" value="BID_2"/>
    <property type="match status" value="11"/>
</dbReference>
<reference evidence="2 3" key="1">
    <citation type="submission" date="2020-01" db="EMBL/GenBank/DDBJ databases">
        <title>Genome analysis of Anaerocolumna sp. CBA3638.</title>
        <authorList>
            <person name="Kim J."/>
            <person name="Roh S.W."/>
        </authorList>
    </citation>
    <scope>NUCLEOTIDE SEQUENCE [LARGE SCALE GENOMIC DNA]</scope>
    <source>
        <strain evidence="2 3">CBA3638</strain>
    </source>
</reference>
<feature type="domain" description="BIG2" evidence="1">
    <location>
        <begin position="1098"/>
        <end position="1175"/>
    </location>
</feature>
<feature type="domain" description="BIG2" evidence="1">
    <location>
        <begin position="844"/>
        <end position="922"/>
    </location>
</feature>
<gene>
    <name evidence="2" type="ORF">Ana3638_19865</name>
</gene>
<dbReference type="InterPro" id="IPR045197">
    <property type="entry name" value="NUP210-like"/>
</dbReference>
<keyword evidence="3" id="KW-1185">Reference proteome</keyword>
<feature type="domain" description="BIG2" evidence="1">
    <location>
        <begin position="928"/>
        <end position="1005"/>
    </location>
</feature>
<dbReference type="SUPFAM" id="SSF49373">
    <property type="entry name" value="Invasin/intimin cell-adhesion fragments"/>
    <property type="match status" value="10"/>
</dbReference>
<dbReference type="EMBL" id="CP048000">
    <property type="protein sequence ID" value="QHQ62755.1"/>
    <property type="molecule type" value="Genomic_DNA"/>
</dbReference>
<dbReference type="PANTHER" id="PTHR23019:SF0">
    <property type="entry name" value="NUCLEAR PORE MEMBRANE GLYCOPROTEIN 210"/>
    <property type="match status" value="1"/>
</dbReference>
<dbReference type="PANTHER" id="PTHR23019">
    <property type="entry name" value="NUCLEAR PORE MEMBRANE GLYCOPROTEIN GP210-RELATED"/>
    <property type="match status" value="1"/>
</dbReference>
<sequence>MNIKKKKFLLVTVCAVVFMIAGLWKFYQVYAANSDYWFFYESAIQEGAEIELKQAEDSIIVKCEAGMEISGTDTVTWESSDTNVLEVKGGNASDPLNPNPMIAKLTRKGPGYSKVTAIIKKGTTYYTLTCKVKVDYKVDKSIAPFQPIFTTDLQDNYTMLLSGNVGDPVEAVKLKYTNADNGTLTSTQMTWRSLDTNVIEIDNTTGKMTIKGAGETDIEVSTNSTLKEEPITKTFKVIVEPKARLNESDSYTTNLTKETNVFPLNIYTNAISAQKLFWQIYDTDFKPVPSGKISYSLDSNKFIINGAKAGTYFIRGYIKEDYKPSELKENIRGNVGFIQLKLTVPIKVNDRDKTIIMNVGDTYSIEDNTNIDSYEKFSIDYSNTAIANDSQGIIKAMEVGETTVTLTVLGSTSTPPESYSFTIKVIDGIALNYSSVKIYTSGTIQLDAYVTNKVAPIVWTSDKPAVATVDKNGLVTGVSQGTAIISASQTINGVVKTATCTVNVQPSVNKIAIDPATVTLNANEKTTLTATVEPAELNNVHLKWVSSNETVVKVDKAYDLSATIQGLAPGAAVITAINEENVVVGYCHVTVKDKVSKITLSNTSLTLALSKKTYQLTATVTPDTAVNKKINWRSTNTQVATVDSNGLVTLAAGGTTSIIATSDDNPAVTAICNITVQVSTSGIVLDETTKTMDVGDTVRLGYVITPTNAANKNVTWSSSNTTVATVDSSGLVKAVAPGQAVITVKTSDGSLSATCTITVKQKATGIKLDVTDLELFVNQTYELKATVTPANSDKDDFTWESSNTTVATVDEDGVVTAVAAGSATITVKTSNGKIAYCYVTVKEQITGIQLNYKEKNIVKGDKFTLKATIVPSSAADEVSIKWSSSKTSVATVSASGVVTGIKGGTTVITCKTDDGRFTTYCVVTVVERVTSVTLNKSNIPVGLGKSYTLKATVKSNAATKPKLKWSSSNSRIATVDSNGRVSGKAIGTVTITAAAQDGSKAKDTCIIRVVKQATSISISKTSVTTVEGRSFKLTAKVNPSNATYKTLNWSSSDEKVAIVDSKGNVTAIAEGTVTIKATAKDNSGKVATCFVIVQKRTPANSVTIINQNLTMVVGETTTVQKAINPTTSTDRFTWESDNKTVASVNSSTGTVTARTPGIANITVMTESGKTATTKVTVVGLNTTNLVLEQYSTYQLTVIGITSGITWDVADNDIAVVSNGLVSSRRTGTTTITATVNGRRLTCRLQVVKIR</sequence>
<dbReference type="AlphaFoldDB" id="A0A6P1TTJ2"/>
<dbReference type="InterPro" id="IPR008964">
    <property type="entry name" value="Invasin/intimin_cell_adhesion"/>
</dbReference>
<protein>
    <recommendedName>
        <fullName evidence="1">BIG2 domain-containing protein</fullName>
    </recommendedName>
</protein>